<keyword evidence="2" id="KW-0339">Growth factor</keyword>
<reference evidence="4 5" key="1">
    <citation type="submission" date="2019-01" db="EMBL/GenBank/DDBJ databases">
        <title>Genome Assembly of Collichthys lucidus.</title>
        <authorList>
            <person name="Cai M."/>
            <person name="Xiao S."/>
        </authorList>
    </citation>
    <scope>NUCLEOTIDE SEQUENCE [LARGE SCALE GENOMIC DNA]</scope>
    <source>
        <strain evidence="4">JT15FE1705JMU</strain>
        <tissue evidence="4">Muscle</tissue>
    </source>
</reference>
<dbReference type="AlphaFoldDB" id="A0A4U5UGW8"/>
<dbReference type="PROSITE" id="PS00247">
    <property type="entry name" value="HBGF_FGF"/>
    <property type="match status" value="1"/>
</dbReference>
<evidence type="ECO:0000256" key="3">
    <source>
        <dbReference type="RuleBase" id="RU049442"/>
    </source>
</evidence>
<dbReference type="STRING" id="240159.A0A4U5UGW8"/>
<dbReference type="FunFam" id="2.80.10.50:FF:000004">
    <property type="entry name" value="Fibroblast growth factor"/>
    <property type="match status" value="1"/>
</dbReference>
<accession>A0A4U5UGW8</accession>
<dbReference type="InterPro" id="IPR008996">
    <property type="entry name" value="IL1/FGF"/>
</dbReference>
<dbReference type="Proteomes" id="UP000298787">
    <property type="component" value="Chromosome 6"/>
</dbReference>
<evidence type="ECO:0000256" key="1">
    <source>
        <dbReference type="ARBA" id="ARBA00007936"/>
    </source>
</evidence>
<dbReference type="SMART" id="SM00442">
    <property type="entry name" value="FGF"/>
    <property type="match status" value="1"/>
</dbReference>
<dbReference type="PANTHER" id="PTHR11486">
    <property type="entry name" value="FIBROBLAST GROWTH FACTOR"/>
    <property type="match status" value="1"/>
</dbReference>
<dbReference type="Gene3D" id="2.80.10.50">
    <property type="match status" value="1"/>
</dbReference>
<comment type="similarity">
    <text evidence="1 3">Belongs to the heparin-binding growth factors family.</text>
</comment>
<name>A0A4U5UGW8_COLLU</name>
<dbReference type="Pfam" id="PF00167">
    <property type="entry name" value="FGF"/>
    <property type="match status" value="1"/>
</dbReference>
<keyword evidence="5" id="KW-1185">Reference proteome</keyword>
<evidence type="ECO:0000313" key="5">
    <source>
        <dbReference type="Proteomes" id="UP000298787"/>
    </source>
</evidence>
<gene>
    <name evidence="4" type="ORF">D9C73_006732</name>
</gene>
<evidence type="ECO:0000256" key="2">
    <source>
        <dbReference type="ARBA" id="ARBA00023030"/>
    </source>
</evidence>
<dbReference type="EMBL" id="CM014083">
    <property type="protein sequence ID" value="TKS72655.1"/>
    <property type="molecule type" value="Genomic_DNA"/>
</dbReference>
<dbReference type="GO" id="GO:0008083">
    <property type="term" value="F:growth factor activity"/>
    <property type="evidence" value="ECO:0007669"/>
    <property type="project" value="UniProtKB-KW"/>
</dbReference>
<organism evidence="4 5">
    <name type="scientific">Collichthys lucidus</name>
    <name type="common">Big head croaker</name>
    <name type="synonym">Sciaena lucida</name>
    <dbReference type="NCBI Taxonomy" id="240159"/>
    <lineage>
        <taxon>Eukaryota</taxon>
        <taxon>Metazoa</taxon>
        <taxon>Chordata</taxon>
        <taxon>Craniata</taxon>
        <taxon>Vertebrata</taxon>
        <taxon>Euteleostomi</taxon>
        <taxon>Actinopterygii</taxon>
        <taxon>Neopterygii</taxon>
        <taxon>Teleostei</taxon>
        <taxon>Neoteleostei</taxon>
        <taxon>Acanthomorphata</taxon>
        <taxon>Eupercaria</taxon>
        <taxon>Sciaenidae</taxon>
        <taxon>Collichthys</taxon>
    </lineage>
</organism>
<sequence>MAAAAAAAASSASLGEVGGVLHGIDGIPQVGSHFLLTPLSLGDSPTLLGEHLISGDRLSRSTTADLTHLKGILRRRQLYCRTGFHLEILPDGTGILEFISLAVGLISIRGVDSGLYLGMNDKGELYGSDKLTAECVFREQFEENWYNTYSSNLYKHGDKGTRYFVALNKDGTPRDGTKSRRHQKFTHFLPRPVDPDRVPELYRDILGHS</sequence>
<evidence type="ECO:0000313" key="4">
    <source>
        <dbReference type="EMBL" id="TKS72655.1"/>
    </source>
</evidence>
<dbReference type="SUPFAM" id="SSF50353">
    <property type="entry name" value="Cytokine"/>
    <property type="match status" value="1"/>
</dbReference>
<dbReference type="InterPro" id="IPR002209">
    <property type="entry name" value="Fibroblast_GF_fam"/>
</dbReference>
<dbReference type="PRINTS" id="PR00262">
    <property type="entry name" value="IL1HBGF"/>
</dbReference>
<protein>
    <recommendedName>
        <fullName evidence="3">Fibroblast growth factor</fullName>
        <shortName evidence="3">FGF</shortName>
    </recommendedName>
</protein>
<proteinExistence type="inferred from homology"/>